<dbReference type="Gene3D" id="3.30.910.20">
    <property type="entry name" value="Skp domain"/>
    <property type="match status" value="1"/>
</dbReference>
<dbReference type="Proteomes" id="UP001064087">
    <property type="component" value="Chromosome"/>
</dbReference>
<proteinExistence type="predicted"/>
<gene>
    <name evidence="3" type="ORF">N7U68_03335</name>
</gene>
<evidence type="ECO:0000256" key="1">
    <source>
        <dbReference type="SAM" id="MobiDB-lite"/>
    </source>
</evidence>
<evidence type="ECO:0000256" key="2">
    <source>
        <dbReference type="SAM" id="SignalP"/>
    </source>
</evidence>
<dbReference type="SMART" id="SM00935">
    <property type="entry name" value="OmpH"/>
    <property type="match status" value="1"/>
</dbReference>
<evidence type="ECO:0000313" key="4">
    <source>
        <dbReference type="Proteomes" id="UP001064087"/>
    </source>
</evidence>
<dbReference type="InterPro" id="IPR005632">
    <property type="entry name" value="Chaperone_Skp"/>
</dbReference>
<name>A0ABY6DC29_9RHOB</name>
<feature type="signal peptide" evidence="2">
    <location>
        <begin position="1"/>
        <end position="23"/>
    </location>
</feature>
<feature type="chain" id="PRO_5047430058" evidence="2">
    <location>
        <begin position="24"/>
        <end position="220"/>
    </location>
</feature>
<dbReference type="Pfam" id="PF03938">
    <property type="entry name" value="OmpH"/>
    <property type="match status" value="1"/>
</dbReference>
<reference evidence="3" key="1">
    <citation type="submission" date="2022-10" db="EMBL/GenBank/DDBJ databases">
        <title>Roseovarius pelagicus sp. nov., isolated from Arctic seawater.</title>
        <authorList>
            <person name="Hong Y.W."/>
            <person name="Hwang C.Y."/>
        </authorList>
    </citation>
    <scope>NUCLEOTIDE SEQUENCE</scope>
    <source>
        <strain evidence="3">HL-MP18</strain>
    </source>
</reference>
<keyword evidence="4" id="KW-1185">Reference proteome</keyword>
<dbReference type="RefSeq" id="WP_263048220.1">
    <property type="nucleotide sequence ID" value="NZ_CP106738.1"/>
</dbReference>
<evidence type="ECO:0000313" key="3">
    <source>
        <dbReference type="EMBL" id="UXX83717.1"/>
    </source>
</evidence>
<accession>A0ABY6DC29</accession>
<dbReference type="EMBL" id="CP106738">
    <property type="protein sequence ID" value="UXX83717.1"/>
    <property type="molecule type" value="Genomic_DNA"/>
</dbReference>
<keyword evidence="2" id="KW-0732">Signal</keyword>
<sequence>MRIWRRLALMVALVCAAPGLVLAQDLGTVQSQILVLDIEGLFNRSKAGQRITRDYQAERERLIASNRRIEADLRAEEQALTEKRPTMTPAAFRDLADAFDAKVRGIRQDNEREALDLERRREVAPLQLMRLAEPVLVQIMRDTGGIVILDHRQVLLRADVIDITDLAISRVDVAIGDGTRPVDGPPPEDGTPDASPDVTPDQLDPETAQPESTEPGTSQD</sequence>
<feature type="region of interest" description="Disordered" evidence="1">
    <location>
        <begin position="176"/>
        <end position="220"/>
    </location>
</feature>
<protein>
    <submittedName>
        <fullName evidence="3">OmpH family outer membrane protein</fullName>
    </submittedName>
</protein>
<dbReference type="InterPro" id="IPR024930">
    <property type="entry name" value="Skp_dom_sf"/>
</dbReference>
<organism evidence="3 4">
    <name type="scientific">Roseovarius pelagicus</name>
    <dbReference type="NCBI Taxonomy" id="2980108"/>
    <lineage>
        <taxon>Bacteria</taxon>
        <taxon>Pseudomonadati</taxon>
        <taxon>Pseudomonadota</taxon>
        <taxon>Alphaproteobacteria</taxon>
        <taxon>Rhodobacterales</taxon>
        <taxon>Roseobacteraceae</taxon>
        <taxon>Roseovarius</taxon>
    </lineage>
</organism>
<dbReference type="SUPFAM" id="SSF111384">
    <property type="entry name" value="OmpH-like"/>
    <property type="match status" value="1"/>
</dbReference>
<feature type="compositionally biased region" description="Polar residues" evidence="1">
    <location>
        <begin position="209"/>
        <end position="220"/>
    </location>
</feature>